<accession>A0A6J0NPZ2</accession>
<proteinExistence type="inferred from homology"/>
<gene>
    <name evidence="7" type="primary">LOC108857295</name>
</gene>
<evidence type="ECO:0000256" key="1">
    <source>
        <dbReference type="ARBA" id="ARBA00022860"/>
    </source>
</evidence>
<feature type="domain" description="DUF4005" evidence="5">
    <location>
        <begin position="235"/>
        <end position="319"/>
    </location>
</feature>
<evidence type="ECO:0000313" key="6">
    <source>
        <dbReference type="Proteomes" id="UP000504610"/>
    </source>
</evidence>
<protein>
    <submittedName>
        <fullName evidence="7">Protein IQ-DOMAIN 27</fullName>
    </submittedName>
</protein>
<reference evidence="6" key="1">
    <citation type="journal article" date="2019" name="Database">
        <title>The radish genome database (RadishGD): an integrated information resource for radish genomics.</title>
        <authorList>
            <person name="Yu H.J."/>
            <person name="Baek S."/>
            <person name="Lee Y.J."/>
            <person name="Cho A."/>
            <person name="Mun J.H."/>
        </authorList>
    </citation>
    <scope>NUCLEOTIDE SEQUENCE [LARGE SCALE GENOMIC DNA]</scope>
    <source>
        <strain evidence="6">cv. WK10039</strain>
    </source>
</reference>
<dbReference type="PROSITE" id="PS50096">
    <property type="entry name" value="IQ"/>
    <property type="match status" value="2"/>
</dbReference>
<evidence type="ECO:0000256" key="4">
    <source>
        <dbReference type="ARBA" id="ARBA00045534"/>
    </source>
</evidence>
<keyword evidence="6" id="KW-1185">Reference proteome</keyword>
<organism evidence="6 7">
    <name type="scientific">Raphanus sativus</name>
    <name type="common">Radish</name>
    <name type="synonym">Raphanus raphanistrum var. sativus</name>
    <dbReference type="NCBI Taxonomy" id="3726"/>
    <lineage>
        <taxon>Eukaryota</taxon>
        <taxon>Viridiplantae</taxon>
        <taxon>Streptophyta</taxon>
        <taxon>Embryophyta</taxon>
        <taxon>Tracheophyta</taxon>
        <taxon>Spermatophyta</taxon>
        <taxon>Magnoliopsida</taxon>
        <taxon>eudicotyledons</taxon>
        <taxon>Gunneridae</taxon>
        <taxon>Pentapetalae</taxon>
        <taxon>rosids</taxon>
        <taxon>malvids</taxon>
        <taxon>Brassicales</taxon>
        <taxon>Brassicaceae</taxon>
        <taxon>Brassiceae</taxon>
        <taxon>Raphanus</taxon>
    </lineage>
</organism>
<evidence type="ECO:0000256" key="3">
    <source>
        <dbReference type="ARBA" id="ARBA00024378"/>
    </source>
</evidence>
<name>A0A6J0NPZ2_RAPSA</name>
<dbReference type="AlphaFoldDB" id="A0A6J0NPZ2"/>
<evidence type="ECO:0000256" key="2">
    <source>
        <dbReference type="ARBA" id="ARBA00024341"/>
    </source>
</evidence>
<dbReference type="SUPFAM" id="SSF52540">
    <property type="entry name" value="P-loop containing nucleoside triphosphate hydrolases"/>
    <property type="match status" value="1"/>
</dbReference>
<dbReference type="Pfam" id="PF13178">
    <property type="entry name" value="DUF4005"/>
    <property type="match status" value="1"/>
</dbReference>
<dbReference type="CDD" id="cd23767">
    <property type="entry name" value="IQCD"/>
    <property type="match status" value="1"/>
</dbReference>
<evidence type="ECO:0000313" key="7">
    <source>
        <dbReference type="RefSeq" id="XP_018486759.1"/>
    </source>
</evidence>
<sequence>MGGAVRWFKGLFGTKKRLASGDGSDKGGSCNVPTDTVRLRPFLTDKEKEQNKNATAVATATALAAEAAAAEMVRLTGEGRAGDIITREERWAAVKIQKVFRGSLARKALRALKGIVKLQALVRGYLVRKRAAAMLHSIQALIRVQTAVRSKRNRCLKKESNNMFQPRHSFDKFDGVEHEERHQRNVETDDMFKRRPKPKQKHNAVAMSEYEDCFVYRGSHLELNLPKAKWKFGTAQNTPRLSSSSKFATTPRLTSSSHHHTANNNRYYVMESPGKSVYGNAQSGYEMNTPSPGYMENTQSFKAKQRSHSAPHRLSERNRLSLDEVTIPSKNRGSGGESLLQQRYSCSSYMIL</sequence>
<dbReference type="SMART" id="SM00015">
    <property type="entry name" value="IQ"/>
    <property type="match status" value="2"/>
</dbReference>
<dbReference type="GO" id="GO:0005516">
    <property type="term" value="F:calmodulin binding"/>
    <property type="evidence" value="ECO:0007669"/>
    <property type="project" value="UniProtKB-KW"/>
</dbReference>
<dbReference type="InterPro" id="IPR025064">
    <property type="entry name" value="DUF4005"/>
</dbReference>
<dbReference type="Gene3D" id="1.20.5.190">
    <property type="match status" value="1"/>
</dbReference>
<keyword evidence="1" id="KW-0112">Calmodulin-binding</keyword>
<comment type="function">
    <text evidence="4">May be involved in cooperative interactions with calmodulins or calmodulin-like proteins. Recruits calmodulin proteins to microtubules, thus being a potential scaffold in cellular signaling and trafficking. May associate with nucleic acids and regulate gene expression at the transcriptional or post-transcriptional level.</text>
</comment>
<dbReference type="Proteomes" id="UP000504610">
    <property type="component" value="Chromosome 5"/>
</dbReference>
<dbReference type="Pfam" id="PF00612">
    <property type="entry name" value="IQ"/>
    <property type="match status" value="2"/>
</dbReference>
<comment type="similarity">
    <text evidence="2">Belongs to the IQD family.</text>
</comment>
<dbReference type="PANTHER" id="PTHR32295">
    <property type="entry name" value="IQ-DOMAIN 5-RELATED"/>
    <property type="match status" value="1"/>
</dbReference>
<reference evidence="7" key="2">
    <citation type="submission" date="2025-08" db="UniProtKB">
        <authorList>
            <consortium name="RefSeq"/>
        </authorList>
    </citation>
    <scope>IDENTIFICATION</scope>
    <source>
        <tissue evidence="7">Leaf</tissue>
    </source>
</reference>
<evidence type="ECO:0000259" key="5">
    <source>
        <dbReference type="Pfam" id="PF13178"/>
    </source>
</evidence>
<comment type="subunit">
    <text evidence="3">Binds to multiple calmodulin (CaM) in the presence of Ca(2+) and CaM-like proteins.</text>
</comment>
<dbReference type="KEGG" id="rsz:108857295"/>
<dbReference type="InterPro" id="IPR027417">
    <property type="entry name" value="P-loop_NTPase"/>
</dbReference>
<dbReference type="GeneID" id="108857295"/>
<dbReference type="RefSeq" id="XP_018486759.1">
    <property type="nucleotide sequence ID" value="XM_018631257.2"/>
</dbReference>
<dbReference type="PANTHER" id="PTHR32295:SF153">
    <property type="entry name" value="PROTEIN IQ-DOMAIN 27"/>
    <property type="match status" value="1"/>
</dbReference>
<dbReference type="OrthoDB" id="694295at2759"/>
<dbReference type="InterPro" id="IPR000048">
    <property type="entry name" value="IQ_motif_EF-hand-BS"/>
</dbReference>